<proteinExistence type="predicted"/>
<dbReference type="AlphaFoldDB" id="A0A392S8F6"/>
<feature type="compositionally biased region" description="Basic and acidic residues" evidence="1">
    <location>
        <begin position="24"/>
        <end position="39"/>
    </location>
</feature>
<organism evidence="2 3">
    <name type="scientific">Trifolium medium</name>
    <dbReference type="NCBI Taxonomy" id="97028"/>
    <lineage>
        <taxon>Eukaryota</taxon>
        <taxon>Viridiplantae</taxon>
        <taxon>Streptophyta</taxon>
        <taxon>Embryophyta</taxon>
        <taxon>Tracheophyta</taxon>
        <taxon>Spermatophyta</taxon>
        <taxon>Magnoliopsida</taxon>
        <taxon>eudicotyledons</taxon>
        <taxon>Gunneridae</taxon>
        <taxon>Pentapetalae</taxon>
        <taxon>rosids</taxon>
        <taxon>fabids</taxon>
        <taxon>Fabales</taxon>
        <taxon>Fabaceae</taxon>
        <taxon>Papilionoideae</taxon>
        <taxon>50 kb inversion clade</taxon>
        <taxon>NPAAA clade</taxon>
        <taxon>Hologalegina</taxon>
        <taxon>IRL clade</taxon>
        <taxon>Trifolieae</taxon>
        <taxon>Trifolium</taxon>
    </lineage>
</organism>
<protein>
    <submittedName>
        <fullName evidence="2">Uncharacterized protein</fullName>
    </submittedName>
</protein>
<keyword evidence="3" id="KW-1185">Reference proteome</keyword>
<comment type="caution">
    <text evidence="2">The sequence shown here is derived from an EMBL/GenBank/DDBJ whole genome shotgun (WGS) entry which is preliminary data.</text>
</comment>
<feature type="non-terminal residue" evidence="2">
    <location>
        <position position="1"/>
    </location>
</feature>
<dbReference type="Proteomes" id="UP000265520">
    <property type="component" value="Unassembled WGS sequence"/>
</dbReference>
<name>A0A392S8F6_9FABA</name>
<accession>A0A392S8F6</accession>
<evidence type="ECO:0000313" key="3">
    <source>
        <dbReference type="Proteomes" id="UP000265520"/>
    </source>
</evidence>
<dbReference type="EMBL" id="LXQA010339976">
    <property type="protein sequence ID" value="MCI45128.1"/>
    <property type="molecule type" value="Genomic_DNA"/>
</dbReference>
<evidence type="ECO:0000256" key="1">
    <source>
        <dbReference type="SAM" id="MobiDB-lite"/>
    </source>
</evidence>
<feature type="compositionally biased region" description="Polar residues" evidence="1">
    <location>
        <begin position="1"/>
        <end position="14"/>
    </location>
</feature>
<evidence type="ECO:0000313" key="2">
    <source>
        <dbReference type="EMBL" id="MCI45128.1"/>
    </source>
</evidence>
<reference evidence="2 3" key="1">
    <citation type="journal article" date="2018" name="Front. Plant Sci.">
        <title>Red Clover (Trifolium pratense) and Zigzag Clover (T. medium) - A Picture of Genomic Similarities and Differences.</title>
        <authorList>
            <person name="Dluhosova J."/>
            <person name="Istvanek J."/>
            <person name="Nedelnik J."/>
            <person name="Repkova J."/>
        </authorList>
    </citation>
    <scope>NUCLEOTIDE SEQUENCE [LARGE SCALE GENOMIC DNA]</scope>
    <source>
        <strain evidence="3">cv. 10/8</strain>
        <tissue evidence="2">Leaf</tissue>
    </source>
</reference>
<feature type="region of interest" description="Disordered" evidence="1">
    <location>
        <begin position="1"/>
        <end position="53"/>
    </location>
</feature>
<sequence length="53" mass="5661">GTSSSMNPGVSSDRASPAPSIEIVPEKRPREADLVDSHTSRKGRRTSKILTTP</sequence>